<dbReference type="AlphaFoldDB" id="A0A485KFV2"/>
<keyword evidence="1" id="KW-0732">Signal</keyword>
<gene>
    <name evidence="3" type="primary">Aste57867_6919</name>
    <name evidence="2" type="ORF">As57867_006897</name>
    <name evidence="3" type="ORF">ASTE57867_6919</name>
</gene>
<reference evidence="2" key="2">
    <citation type="submission" date="2019-06" db="EMBL/GenBank/DDBJ databases">
        <title>Genomics analysis of Aphanomyces spp. identifies a new class of oomycete effector associated with host adaptation.</title>
        <authorList>
            <person name="Gaulin E."/>
        </authorList>
    </citation>
    <scope>NUCLEOTIDE SEQUENCE</scope>
    <source>
        <strain evidence="2">CBS 578.67</strain>
    </source>
</reference>
<feature type="chain" id="PRO_5036355400" evidence="1">
    <location>
        <begin position="20"/>
        <end position="794"/>
    </location>
</feature>
<dbReference type="EMBL" id="CAADRA010003502">
    <property type="protein sequence ID" value="VFT83871.1"/>
    <property type="molecule type" value="Genomic_DNA"/>
</dbReference>
<keyword evidence="4" id="KW-1185">Reference proteome</keyword>
<protein>
    <submittedName>
        <fullName evidence="3">Aste57867_6919 protein</fullName>
    </submittedName>
</protein>
<accession>A0A485KFV2</accession>
<dbReference type="Proteomes" id="UP000332933">
    <property type="component" value="Unassembled WGS sequence"/>
</dbReference>
<evidence type="ECO:0000313" key="3">
    <source>
        <dbReference type="EMBL" id="VFT83871.1"/>
    </source>
</evidence>
<evidence type="ECO:0000256" key="1">
    <source>
        <dbReference type="SAM" id="SignalP"/>
    </source>
</evidence>
<organism evidence="3 4">
    <name type="scientific">Aphanomyces stellatus</name>
    <dbReference type="NCBI Taxonomy" id="120398"/>
    <lineage>
        <taxon>Eukaryota</taxon>
        <taxon>Sar</taxon>
        <taxon>Stramenopiles</taxon>
        <taxon>Oomycota</taxon>
        <taxon>Saprolegniomycetes</taxon>
        <taxon>Saprolegniales</taxon>
        <taxon>Verrucalvaceae</taxon>
        <taxon>Aphanomyces</taxon>
    </lineage>
</organism>
<dbReference type="PANTHER" id="PTHR47236:SF4">
    <property type="entry name" value="GENE 9195-RELATED"/>
    <property type="match status" value="1"/>
</dbReference>
<dbReference type="OrthoDB" id="439917at2759"/>
<dbReference type="SMART" id="SM01411">
    <property type="entry name" value="Ephrin_rec_like"/>
    <property type="match status" value="8"/>
</dbReference>
<evidence type="ECO:0000313" key="2">
    <source>
        <dbReference type="EMBL" id="KAF0705762.1"/>
    </source>
</evidence>
<name>A0A485KFV2_9STRA</name>
<reference evidence="3 4" key="1">
    <citation type="submission" date="2019-03" db="EMBL/GenBank/DDBJ databases">
        <authorList>
            <person name="Gaulin E."/>
            <person name="Dumas B."/>
        </authorList>
    </citation>
    <scope>NUCLEOTIDE SEQUENCE [LARGE SCALE GENOMIC DNA]</scope>
    <source>
        <strain evidence="3">CBS 568.67</strain>
    </source>
</reference>
<sequence>MVALGKACAVLAVATSVHACSLLGFYKPLEPATLSTPCPGFAPCSPGFYCRNNQALPCPAGTYGNATQLYHPTCSGLCPAGHVCAQATVEPQPCGSANVYCPVGSKLPRPIPAGYYSTGGTPITREASALCTLGSYCVDGNIVRCPASTYGASTGMASATCSDVCPAGSYCPEGSVMPLPCPGGTYGESNGLTTAACTGVCPNGYYCPAGTAVPIPCPVSHLCLTGSALPVEIPPGQYFSKVLATSLSILPKCNTRRARTVSTVTTIFISLPYSQTGLGQSTCSGSCPAGFYCPVGTITPMACSDPNTYCPLASPAPFPVALGYYSTPLGGPGTSQLQCEPGAYCINGIKTLCPAGSYGSISGLASSACSGLCPPGLYCPTGSAMGLECGDPDFVCPQGSAQPQAVPSGSCGVGQTVTTQSALVVAPAGSYALKGQCYVCPAGYFGATPGLVSLSCSGICAAGYYCPLGSTSPNQYACGLNTYCPPNSPQPLVASTGFYTFTSSTDPCPVGQYRATPISNAAVLLGSETALQVNYGDAVYYFASCVPCPLGTFKPVDGDSPSLCQPCPLFSATSSPDRSSCNCFRVPGGPPWNLATQMLYFDGTTCSAISSTVLMPSLLPPNTTYTKASQTRCQAGFYCQQGVRTPCLGGRYGTLAGETNPLCSGLCTRGYYCPVASTSATPQRCGGAHLYCPPGSPYPLPVTSGYYSIDSVLGELSDPTIRDAQAPCEVGYYCLHGLRHSCPAGRFGANVQETNPLVLHGALPTWLLLPCEQHEPDAGMSSLLEHVGLVSFDI</sequence>
<evidence type="ECO:0000313" key="4">
    <source>
        <dbReference type="Proteomes" id="UP000332933"/>
    </source>
</evidence>
<dbReference type="PANTHER" id="PTHR47236">
    <property type="entry name" value="GENE, 32742-RELATED-RELATED"/>
    <property type="match status" value="1"/>
</dbReference>
<proteinExistence type="predicted"/>
<feature type="signal peptide" evidence="1">
    <location>
        <begin position="1"/>
        <end position="19"/>
    </location>
</feature>
<dbReference type="Gene3D" id="2.10.50.10">
    <property type="entry name" value="Tumor Necrosis Factor Receptor, subunit A, domain 2"/>
    <property type="match status" value="1"/>
</dbReference>
<dbReference type="EMBL" id="VJMH01003490">
    <property type="protein sequence ID" value="KAF0705762.1"/>
    <property type="molecule type" value="Genomic_DNA"/>
</dbReference>